<sequence>MESASFYQIELKQPFKSTEENALLQKVTNFFGCQKEHTDIRTLADEFEKLIDQETLSGHFLYATYTKYRATVNMKLNGQYKGAWLEVTMDKDLQE</sequence>
<evidence type="ECO:0000313" key="1">
    <source>
        <dbReference type="EMBL" id="MDO1449534.1"/>
    </source>
</evidence>
<reference evidence="1" key="1">
    <citation type="submission" date="2023-07" db="EMBL/GenBank/DDBJ databases">
        <title>The genome sequence of Rhodocytophaga aerolata KACC 12507.</title>
        <authorList>
            <person name="Zhang X."/>
        </authorList>
    </citation>
    <scope>NUCLEOTIDE SEQUENCE</scope>
    <source>
        <strain evidence="1">KACC 12507</strain>
    </source>
</reference>
<name>A0ABT8RBR2_9BACT</name>
<protein>
    <submittedName>
        <fullName evidence="1">Uncharacterized protein</fullName>
    </submittedName>
</protein>
<dbReference type="EMBL" id="JAUKPO010000020">
    <property type="protein sequence ID" value="MDO1449534.1"/>
    <property type="molecule type" value="Genomic_DNA"/>
</dbReference>
<accession>A0ABT8RBR2</accession>
<evidence type="ECO:0000313" key="2">
    <source>
        <dbReference type="Proteomes" id="UP001168528"/>
    </source>
</evidence>
<keyword evidence="2" id="KW-1185">Reference proteome</keyword>
<gene>
    <name evidence="1" type="ORF">Q0590_24875</name>
</gene>
<organism evidence="1 2">
    <name type="scientific">Rhodocytophaga aerolata</name>
    <dbReference type="NCBI Taxonomy" id="455078"/>
    <lineage>
        <taxon>Bacteria</taxon>
        <taxon>Pseudomonadati</taxon>
        <taxon>Bacteroidota</taxon>
        <taxon>Cytophagia</taxon>
        <taxon>Cytophagales</taxon>
        <taxon>Rhodocytophagaceae</taxon>
        <taxon>Rhodocytophaga</taxon>
    </lineage>
</organism>
<proteinExistence type="predicted"/>
<dbReference type="Proteomes" id="UP001168528">
    <property type="component" value="Unassembled WGS sequence"/>
</dbReference>
<dbReference type="RefSeq" id="WP_302040338.1">
    <property type="nucleotide sequence ID" value="NZ_JAUKPO010000020.1"/>
</dbReference>
<comment type="caution">
    <text evidence="1">The sequence shown here is derived from an EMBL/GenBank/DDBJ whole genome shotgun (WGS) entry which is preliminary data.</text>
</comment>